<evidence type="ECO:0000313" key="9">
    <source>
        <dbReference type="EMBL" id="ANU74773.1"/>
    </source>
</evidence>
<dbReference type="NCBIfam" id="NF004325">
    <property type="entry name" value="PRK05718.1"/>
    <property type="match status" value="1"/>
</dbReference>
<keyword evidence="6" id="KW-0456">Lyase</keyword>
<dbReference type="KEGG" id="byl:A4V09_02750"/>
<keyword evidence="7" id="KW-0704">Schiff base</keyword>
<organism evidence="9 10">
    <name type="scientific">Blautia pseudococcoides</name>
    <dbReference type="NCBI Taxonomy" id="1796616"/>
    <lineage>
        <taxon>Bacteria</taxon>
        <taxon>Bacillati</taxon>
        <taxon>Bacillota</taxon>
        <taxon>Clostridia</taxon>
        <taxon>Lachnospirales</taxon>
        <taxon>Lachnospiraceae</taxon>
        <taxon>Blautia</taxon>
    </lineage>
</organism>
<dbReference type="EMBL" id="CP015405">
    <property type="protein sequence ID" value="ANU74773.1"/>
    <property type="molecule type" value="Genomic_DNA"/>
</dbReference>
<dbReference type="EC" id="4.1.2.14" evidence="5"/>
<evidence type="ECO:0000256" key="7">
    <source>
        <dbReference type="ARBA" id="ARBA00023270"/>
    </source>
</evidence>
<gene>
    <name evidence="9" type="ORF">A4V09_02750</name>
</gene>
<evidence type="ECO:0000256" key="4">
    <source>
        <dbReference type="ARBA" id="ARBA00011233"/>
    </source>
</evidence>
<dbReference type="InterPro" id="IPR013785">
    <property type="entry name" value="Aldolase_TIM"/>
</dbReference>
<dbReference type="NCBIfam" id="TIGR01182">
    <property type="entry name" value="eda"/>
    <property type="match status" value="1"/>
</dbReference>
<dbReference type="PROSITE" id="PS00160">
    <property type="entry name" value="ALDOLASE_KDPG_KHG_2"/>
    <property type="match status" value="1"/>
</dbReference>
<evidence type="ECO:0000256" key="1">
    <source>
        <dbReference type="ARBA" id="ARBA00000654"/>
    </source>
</evidence>
<dbReference type="Pfam" id="PF01081">
    <property type="entry name" value="Aldolase"/>
    <property type="match status" value="1"/>
</dbReference>
<reference evidence="9" key="1">
    <citation type="submission" date="2017-04" db="EMBL/GenBank/DDBJ databases">
        <title>Complete Genome Sequences of Twelve Strains of a Stable Defined Moderately Diverse Mouse Microbiota 2 (sDMDMm2).</title>
        <authorList>
            <person name="Uchimura Y."/>
            <person name="Wyss M."/>
            <person name="Brugiroux S."/>
            <person name="Limenitakis J.P."/>
            <person name="Stecher B."/>
            <person name="McCoy K.D."/>
            <person name="Macpherson A.J."/>
        </authorList>
    </citation>
    <scope>NUCLEOTIDE SEQUENCE</scope>
    <source>
        <strain evidence="9">YL58</strain>
    </source>
</reference>
<sequence length="211" mass="22479">MNAILEQLSKFGVVPVVVLNEVKDAEPLAKALCEGGLPCAEVTFRTAAAEESIRTMTEKFPEMLVGAGTVLTTEQVDRAVAAGAKFIVSPGFDPEIVDYCLDKDILVLPGCVTPSEVAQGVKRGLKVLKFFPAEQYGGVSTIKAMAAAYVGIKFMPTGGINPKNVKDYLTCDKIFACGGSWMVKGDLIAAGEFDKIKTLTEEAVALVKEVR</sequence>
<dbReference type="Proteomes" id="UP000092574">
    <property type="component" value="Chromosome"/>
</dbReference>
<accession>A0A1C7I7F5</accession>
<keyword evidence="8" id="KW-0119">Carbohydrate metabolism</keyword>
<comment type="subunit">
    <text evidence="4">Homotrimer.</text>
</comment>
<dbReference type="CDD" id="cd00452">
    <property type="entry name" value="KDPG_aldolase"/>
    <property type="match status" value="1"/>
</dbReference>
<dbReference type="RefSeq" id="WP_065540998.1">
    <property type="nucleotide sequence ID" value="NZ_CP015405.2"/>
</dbReference>
<dbReference type="OrthoDB" id="9802667at2"/>
<dbReference type="SUPFAM" id="SSF51569">
    <property type="entry name" value="Aldolase"/>
    <property type="match status" value="1"/>
</dbReference>
<dbReference type="Gene3D" id="3.20.20.70">
    <property type="entry name" value="Aldolase class I"/>
    <property type="match status" value="1"/>
</dbReference>
<comment type="catalytic activity">
    <reaction evidence="1">
        <text>2-dehydro-3-deoxy-6-phospho-D-gluconate = D-glyceraldehyde 3-phosphate + pyruvate</text>
        <dbReference type="Rhea" id="RHEA:17089"/>
        <dbReference type="ChEBI" id="CHEBI:15361"/>
        <dbReference type="ChEBI" id="CHEBI:57569"/>
        <dbReference type="ChEBI" id="CHEBI:59776"/>
        <dbReference type="EC" id="4.1.2.14"/>
    </reaction>
</comment>
<comment type="similarity">
    <text evidence="3">Belongs to the KHG/KDPG aldolase family.</text>
</comment>
<keyword evidence="10" id="KW-1185">Reference proteome</keyword>
<dbReference type="PANTHER" id="PTHR30246">
    <property type="entry name" value="2-KETO-3-DEOXY-6-PHOSPHOGLUCONATE ALDOLASE"/>
    <property type="match status" value="1"/>
</dbReference>
<dbReference type="InterPro" id="IPR000887">
    <property type="entry name" value="Aldlse_KDPG_KHG"/>
</dbReference>
<dbReference type="InterPro" id="IPR031337">
    <property type="entry name" value="KDPG/KHG_AS_1"/>
</dbReference>
<evidence type="ECO:0000256" key="2">
    <source>
        <dbReference type="ARBA" id="ARBA00004736"/>
    </source>
</evidence>
<evidence type="ECO:0000313" key="10">
    <source>
        <dbReference type="Proteomes" id="UP000092574"/>
    </source>
</evidence>
<dbReference type="STRING" id="1796616.A4V09_02750"/>
<dbReference type="InterPro" id="IPR031338">
    <property type="entry name" value="KDPG/KHG_AS_2"/>
</dbReference>
<dbReference type="PROSITE" id="PS00159">
    <property type="entry name" value="ALDOLASE_KDPG_KHG_1"/>
    <property type="match status" value="1"/>
</dbReference>
<evidence type="ECO:0000256" key="3">
    <source>
        <dbReference type="ARBA" id="ARBA00006906"/>
    </source>
</evidence>
<evidence type="ECO:0000256" key="8">
    <source>
        <dbReference type="ARBA" id="ARBA00023277"/>
    </source>
</evidence>
<name>A0A1C7I7F5_9FIRM</name>
<evidence type="ECO:0000256" key="5">
    <source>
        <dbReference type="ARBA" id="ARBA00013063"/>
    </source>
</evidence>
<dbReference type="AlphaFoldDB" id="A0A1C7I7F5"/>
<dbReference type="GO" id="GO:0008675">
    <property type="term" value="F:2-dehydro-3-deoxy-phosphogluconate aldolase activity"/>
    <property type="evidence" value="ECO:0007669"/>
    <property type="project" value="UniProtKB-EC"/>
</dbReference>
<evidence type="ECO:0000256" key="6">
    <source>
        <dbReference type="ARBA" id="ARBA00023239"/>
    </source>
</evidence>
<protein>
    <recommendedName>
        <fullName evidence="5">2-dehydro-3-deoxy-phosphogluconate aldolase</fullName>
        <ecNumber evidence="5">4.1.2.14</ecNumber>
    </recommendedName>
</protein>
<proteinExistence type="inferred from homology"/>
<dbReference type="PANTHER" id="PTHR30246:SF1">
    <property type="entry name" value="2-DEHYDRO-3-DEOXY-6-PHOSPHOGALACTONATE ALDOLASE-RELATED"/>
    <property type="match status" value="1"/>
</dbReference>
<comment type="pathway">
    <text evidence="2">Carbohydrate acid metabolism; 2-dehydro-3-deoxy-D-gluconate degradation; D-glyceraldehyde 3-phosphate and pyruvate from 2-dehydro-3-deoxy-D-gluconate: step 2/2.</text>
</comment>